<dbReference type="InterPro" id="IPR036134">
    <property type="entry name" value="Crypto/Photolyase_FAD-like_sf"/>
</dbReference>
<dbReference type="InterPro" id="IPR006050">
    <property type="entry name" value="DNA_photolyase_N"/>
</dbReference>
<proteinExistence type="predicted"/>
<name>A0AA86J9C9_9BURK</name>
<evidence type="ECO:0000313" key="6">
    <source>
        <dbReference type="EMBL" id="BET27575.1"/>
    </source>
</evidence>
<comment type="cofactor">
    <cofactor evidence="1">
        <name>(6R)-5,10-methylene-5,6,7,8-tetrahydrofolate</name>
        <dbReference type="ChEBI" id="CHEBI:15636"/>
    </cofactor>
</comment>
<organism evidence="6 7">
    <name type="scientific">Limnobacter thiooxidans</name>
    <dbReference type="NCBI Taxonomy" id="131080"/>
    <lineage>
        <taxon>Bacteria</taxon>
        <taxon>Pseudomonadati</taxon>
        <taxon>Pseudomonadota</taxon>
        <taxon>Betaproteobacteria</taxon>
        <taxon>Burkholderiales</taxon>
        <taxon>Burkholderiaceae</taxon>
        <taxon>Limnobacter</taxon>
    </lineage>
</organism>
<dbReference type="Pfam" id="PF03441">
    <property type="entry name" value="FAD_binding_7"/>
    <property type="match status" value="1"/>
</dbReference>
<dbReference type="PANTHER" id="PTHR11455">
    <property type="entry name" value="CRYPTOCHROME"/>
    <property type="match status" value="1"/>
</dbReference>
<evidence type="ECO:0000256" key="3">
    <source>
        <dbReference type="ARBA" id="ARBA00022827"/>
    </source>
</evidence>
<dbReference type="PROSITE" id="PS51645">
    <property type="entry name" value="PHR_CRY_ALPHA_BETA"/>
    <property type="match status" value="1"/>
</dbReference>
<dbReference type="GO" id="GO:0009416">
    <property type="term" value="P:response to light stimulus"/>
    <property type="evidence" value="ECO:0007669"/>
    <property type="project" value="TreeGrafter"/>
</dbReference>
<dbReference type="InterPro" id="IPR002081">
    <property type="entry name" value="Cryptochrome/DNA_photolyase_1"/>
</dbReference>
<dbReference type="SUPFAM" id="SSF48173">
    <property type="entry name" value="Cryptochrome/photolyase FAD-binding domain"/>
    <property type="match status" value="1"/>
</dbReference>
<dbReference type="Pfam" id="PF00875">
    <property type="entry name" value="DNA_photolyase"/>
    <property type="match status" value="1"/>
</dbReference>
<reference evidence="6 7" key="1">
    <citation type="submission" date="2023-10" db="EMBL/GenBank/DDBJ databases">
        <title>Complete Genome Sequence of Limnobacter thiooxidans CS-K2T, Isolated from freshwater lake sediments in Bavaria, Germany.</title>
        <authorList>
            <person name="Naruki M."/>
            <person name="Watanabe A."/>
            <person name="Warashina T."/>
            <person name="Morita T."/>
            <person name="Arakawa K."/>
        </authorList>
    </citation>
    <scope>NUCLEOTIDE SEQUENCE [LARGE SCALE GENOMIC DNA]</scope>
    <source>
        <strain evidence="6 7">CS-K2</strain>
    </source>
</reference>
<dbReference type="InterPro" id="IPR005101">
    <property type="entry name" value="Cryptochr/Photolyase_FAD-bd"/>
</dbReference>
<sequence>MFGMQVLWFKRDLRLSDHLPLFEAMRNAKHHGLVLPLYIHEPSHLADPHTARQHQAFVHECLDDLQQQFRAVGGYLHEELGEVVDVLADLHAQYKFTHLWAHQETTQLVQFQRDKAVAAWCRSVGVAFIELPQNNVQRGASFFRALEEKPSFQTYLDRAAQEPIKNPAGRDLSAFFAPRPPQDLNRSNVPLAAGADKPLRMKGGRTQARAVAAKFFTPAKLKAYPFSISSPLKAWNGCSRLSPYLAYGVVSDREVLQKLNVLVNTVHGQGDPHAIAKVEDAARFYVDRLIWRQGYFQQFESHTGLETDAFYQGEPFEINAAHLQAWQQGKTGYPYIDALQRCLFQTGWLNMRARATLVSFACVQLGLPWQPVALYLAQQFLDFEPAIHYGQVRIASGTSHFSQMLVYDPLKQQAEQDPKGEFVRRWLPEHGTNQYPAPLIDNAESLKQGKARLHAMRQNRV</sequence>
<dbReference type="Gene3D" id="1.25.40.80">
    <property type="match status" value="1"/>
</dbReference>
<dbReference type="InterPro" id="IPR036155">
    <property type="entry name" value="Crypto/Photolyase_N_sf"/>
</dbReference>
<gene>
    <name evidence="6" type="ORF">RGQ30_30760</name>
</gene>
<dbReference type="KEGG" id="lto:RGQ30_30760"/>
<evidence type="ECO:0000259" key="5">
    <source>
        <dbReference type="PROSITE" id="PS51645"/>
    </source>
</evidence>
<dbReference type="InterPro" id="IPR014729">
    <property type="entry name" value="Rossmann-like_a/b/a_fold"/>
</dbReference>
<dbReference type="GO" id="GO:0003904">
    <property type="term" value="F:deoxyribodipyrimidine photo-lyase activity"/>
    <property type="evidence" value="ECO:0007669"/>
    <property type="project" value="TreeGrafter"/>
</dbReference>
<evidence type="ECO:0000256" key="4">
    <source>
        <dbReference type="PIRSR" id="PIRSR602081-1"/>
    </source>
</evidence>
<feature type="binding site" evidence="4">
    <location>
        <position position="285"/>
    </location>
    <ligand>
        <name>FAD</name>
        <dbReference type="ChEBI" id="CHEBI:57692"/>
    </ligand>
</feature>
<dbReference type="Gene3D" id="1.10.579.10">
    <property type="entry name" value="DNA Cyclobutane Dipyrimidine Photolyase, subunit A, domain 3"/>
    <property type="match status" value="1"/>
</dbReference>
<dbReference type="AlphaFoldDB" id="A0AA86J9C9"/>
<dbReference type="PANTHER" id="PTHR11455:SF9">
    <property type="entry name" value="CRYPTOCHROME CIRCADIAN CLOCK 5 ISOFORM X1"/>
    <property type="match status" value="1"/>
</dbReference>
<dbReference type="GO" id="GO:0003677">
    <property type="term" value="F:DNA binding"/>
    <property type="evidence" value="ECO:0007669"/>
    <property type="project" value="TreeGrafter"/>
</dbReference>
<protein>
    <submittedName>
        <fullName evidence="6">Deoxyribodipyrimidine photo-lyase</fullName>
    </submittedName>
</protein>
<accession>A0AA86J9C9</accession>
<comment type="cofactor">
    <cofactor evidence="4">
        <name>FAD</name>
        <dbReference type="ChEBI" id="CHEBI:57692"/>
    </cofactor>
    <text evidence="4">Binds 1 FAD per subunit.</text>
</comment>
<evidence type="ECO:0000256" key="2">
    <source>
        <dbReference type="ARBA" id="ARBA00022630"/>
    </source>
</evidence>
<dbReference type="GO" id="GO:0071949">
    <property type="term" value="F:FAD binding"/>
    <property type="evidence" value="ECO:0007669"/>
    <property type="project" value="TreeGrafter"/>
</dbReference>
<keyword evidence="7" id="KW-1185">Reference proteome</keyword>
<keyword evidence="3 4" id="KW-0274">FAD</keyword>
<feature type="domain" description="Photolyase/cryptochrome alpha/beta" evidence="5">
    <location>
        <begin position="3"/>
        <end position="136"/>
    </location>
</feature>
<feature type="binding site" evidence="4">
    <location>
        <position position="224"/>
    </location>
    <ligand>
        <name>FAD</name>
        <dbReference type="ChEBI" id="CHEBI:57692"/>
    </ligand>
</feature>
<dbReference type="Gene3D" id="3.40.50.620">
    <property type="entry name" value="HUPs"/>
    <property type="match status" value="1"/>
</dbReference>
<evidence type="ECO:0000256" key="1">
    <source>
        <dbReference type="ARBA" id="ARBA00001932"/>
    </source>
</evidence>
<keyword evidence="2 4" id="KW-0285">Flavoprotein</keyword>
<dbReference type="SUPFAM" id="SSF52425">
    <property type="entry name" value="Cryptochrome/photolyase, N-terminal domain"/>
    <property type="match status" value="1"/>
</dbReference>
<dbReference type="Proteomes" id="UP001329151">
    <property type="component" value="Chromosome"/>
</dbReference>
<evidence type="ECO:0000313" key="7">
    <source>
        <dbReference type="Proteomes" id="UP001329151"/>
    </source>
</evidence>
<dbReference type="EMBL" id="AP028947">
    <property type="protein sequence ID" value="BET27575.1"/>
    <property type="molecule type" value="Genomic_DNA"/>
</dbReference>